<feature type="compositionally biased region" description="Basic and acidic residues" evidence="1">
    <location>
        <begin position="1"/>
        <end position="23"/>
    </location>
</feature>
<feature type="region of interest" description="Disordered" evidence="1">
    <location>
        <begin position="1"/>
        <end position="29"/>
    </location>
</feature>
<dbReference type="Proteomes" id="UP001153620">
    <property type="component" value="Chromosome 3"/>
</dbReference>
<dbReference type="EMBL" id="OU895879">
    <property type="protein sequence ID" value="CAG9807170.1"/>
    <property type="molecule type" value="Genomic_DNA"/>
</dbReference>
<keyword evidence="3" id="KW-1185">Reference proteome</keyword>
<name>A0A9N9S0P1_9DIPT</name>
<evidence type="ECO:0000313" key="2">
    <source>
        <dbReference type="EMBL" id="CAG9807170.1"/>
    </source>
</evidence>
<evidence type="ECO:0000313" key="3">
    <source>
        <dbReference type="Proteomes" id="UP001153620"/>
    </source>
</evidence>
<sequence>MSMELPKIKHNNEHDENIPEKPLNKLSSDMQRQENIEQYLMVCKKRIKRMKNVQDKQFEHEIKNLEAMQCCAYD</sequence>
<protein>
    <submittedName>
        <fullName evidence="2">Uncharacterized protein</fullName>
    </submittedName>
</protein>
<dbReference type="OrthoDB" id="7675754at2759"/>
<gene>
    <name evidence="2" type="ORF">CHIRRI_LOCUS10019</name>
</gene>
<dbReference type="AlphaFoldDB" id="A0A9N9S0P1"/>
<reference evidence="2" key="2">
    <citation type="submission" date="2022-10" db="EMBL/GenBank/DDBJ databases">
        <authorList>
            <consortium name="ENA_rothamsted_submissions"/>
            <consortium name="culmorum"/>
            <person name="King R."/>
        </authorList>
    </citation>
    <scope>NUCLEOTIDE SEQUENCE</scope>
</reference>
<reference evidence="2" key="1">
    <citation type="submission" date="2022-01" db="EMBL/GenBank/DDBJ databases">
        <authorList>
            <person name="King R."/>
        </authorList>
    </citation>
    <scope>NUCLEOTIDE SEQUENCE</scope>
</reference>
<accession>A0A9N9S0P1</accession>
<evidence type="ECO:0000256" key="1">
    <source>
        <dbReference type="SAM" id="MobiDB-lite"/>
    </source>
</evidence>
<organism evidence="2 3">
    <name type="scientific">Chironomus riparius</name>
    <dbReference type="NCBI Taxonomy" id="315576"/>
    <lineage>
        <taxon>Eukaryota</taxon>
        <taxon>Metazoa</taxon>
        <taxon>Ecdysozoa</taxon>
        <taxon>Arthropoda</taxon>
        <taxon>Hexapoda</taxon>
        <taxon>Insecta</taxon>
        <taxon>Pterygota</taxon>
        <taxon>Neoptera</taxon>
        <taxon>Endopterygota</taxon>
        <taxon>Diptera</taxon>
        <taxon>Nematocera</taxon>
        <taxon>Chironomoidea</taxon>
        <taxon>Chironomidae</taxon>
        <taxon>Chironominae</taxon>
        <taxon>Chironomus</taxon>
    </lineage>
</organism>
<proteinExistence type="predicted"/>